<keyword evidence="4" id="KW-0411">Iron-sulfur</keyword>
<dbReference type="CDD" id="cd01335">
    <property type="entry name" value="Radical_SAM"/>
    <property type="match status" value="1"/>
</dbReference>
<dbReference type="AlphaFoldDB" id="A0A6A0B5J2"/>
<keyword evidence="7" id="KW-1185">Reference proteome</keyword>
<dbReference type="SUPFAM" id="SSF102114">
    <property type="entry name" value="Radical SAM enzymes"/>
    <property type="match status" value="1"/>
</dbReference>
<proteinExistence type="predicted"/>
<gene>
    <name evidence="6" type="ORF">Hs20B_01760</name>
</gene>
<dbReference type="PROSITE" id="PS51918">
    <property type="entry name" value="RADICAL_SAM"/>
    <property type="match status" value="1"/>
</dbReference>
<dbReference type="SFLD" id="SFLDG01067">
    <property type="entry name" value="SPASM/twitch_domain_containing"/>
    <property type="match status" value="1"/>
</dbReference>
<dbReference type="RefSeq" id="WP_172354686.1">
    <property type="nucleotide sequence ID" value="NZ_BLLH01000001.1"/>
</dbReference>
<dbReference type="InterPro" id="IPR058240">
    <property type="entry name" value="rSAM_sf"/>
</dbReference>
<keyword evidence="2" id="KW-0479">Metal-binding</keyword>
<evidence type="ECO:0000313" key="6">
    <source>
        <dbReference type="EMBL" id="GFH39778.1"/>
    </source>
</evidence>
<dbReference type="EMBL" id="BLLH01000001">
    <property type="protein sequence ID" value="GFH39778.1"/>
    <property type="molecule type" value="Genomic_DNA"/>
</dbReference>
<evidence type="ECO:0000259" key="5">
    <source>
        <dbReference type="PROSITE" id="PS51918"/>
    </source>
</evidence>
<evidence type="ECO:0000256" key="4">
    <source>
        <dbReference type="ARBA" id="ARBA00023014"/>
    </source>
</evidence>
<name>A0A6A0B5J2_9LACT</name>
<keyword evidence="3" id="KW-0408">Iron</keyword>
<dbReference type="InterPro" id="IPR013785">
    <property type="entry name" value="Aldolase_TIM"/>
</dbReference>
<dbReference type="InterPro" id="IPR050377">
    <property type="entry name" value="Radical_SAM_PqqE_MftC-like"/>
</dbReference>
<dbReference type="Pfam" id="PF04055">
    <property type="entry name" value="Radical_SAM"/>
    <property type="match status" value="1"/>
</dbReference>
<sequence>MFNDILNYNDKLSSATYRKWLSDFADSKRVYPQIIELDPTTNCMLACPECISAELLNGKSIPKEIMYSMIDNFSEHNVKGLIFIGGGEPLMYPRFGSLLNYAASKGLKNGITTNGVLIDKYLESIAKNAAWVRVSVDSSNASSFQIARPNRVPNVFDRIINGMRELAKIKTGLLGYSFLLLETRGFSNAKELYDAASLAKEIGCDYFEYKPMVDGMHFLTKYSDEFLNTVWEMQDKMKTLETDDFKIMMPQSMEMYRKDNLNQPKNYHECPLIKLRSLVTPTGVYPCPYKRGQLKYSLGNIDENNDFYSLFDKSGVYEHLDPSRDCQFYCIRNDINEFLFNLLSGDIKVDELPVSSIKDVFV</sequence>
<dbReference type="Gene3D" id="3.20.20.70">
    <property type="entry name" value="Aldolase class I"/>
    <property type="match status" value="1"/>
</dbReference>
<evidence type="ECO:0000256" key="2">
    <source>
        <dbReference type="ARBA" id="ARBA00022723"/>
    </source>
</evidence>
<dbReference type="InterPro" id="IPR007197">
    <property type="entry name" value="rSAM"/>
</dbReference>
<dbReference type="GO" id="GO:0051536">
    <property type="term" value="F:iron-sulfur cluster binding"/>
    <property type="evidence" value="ECO:0007669"/>
    <property type="project" value="UniProtKB-KW"/>
</dbReference>
<organism evidence="6 7">
    <name type="scientific">Pseudolactococcus insecticola</name>
    <dbReference type="NCBI Taxonomy" id="2709158"/>
    <lineage>
        <taxon>Bacteria</taxon>
        <taxon>Bacillati</taxon>
        <taxon>Bacillota</taxon>
        <taxon>Bacilli</taxon>
        <taxon>Lactobacillales</taxon>
        <taxon>Streptococcaceae</taxon>
        <taxon>Pseudolactococcus</taxon>
    </lineage>
</organism>
<evidence type="ECO:0000313" key="7">
    <source>
        <dbReference type="Proteomes" id="UP000475928"/>
    </source>
</evidence>
<feature type="domain" description="Radical SAM core" evidence="5">
    <location>
        <begin position="29"/>
        <end position="257"/>
    </location>
</feature>
<reference evidence="6 7" key="1">
    <citation type="submission" date="2020-02" db="EMBL/GenBank/DDBJ databases">
        <title>Draft genome sequence of Lactococcus sp. Hs20B0-1.</title>
        <authorList>
            <person name="Noda S."/>
            <person name="Yuki M."/>
            <person name="Ohkuma M."/>
        </authorList>
    </citation>
    <scope>NUCLEOTIDE SEQUENCE [LARGE SCALE GENOMIC DNA]</scope>
    <source>
        <strain evidence="6 7">Hs20B0-1</strain>
    </source>
</reference>
<dbReference type="Proteomes" id="UP000475928">
    <property type="component" value="Unassembled WGS sequence"/>
</dbReference>
<dbReference type="GO" id="GO:0046872">
    <property type="term" value="F:metal ion binding"/>
    <property type="evidence" value="ECO:0007669"/>
    <property type="project" value="UniProtKB-KW"/>
</dbReference>
<evidence type="ECO:0000256" key="1">
    <source>
        <dbReference type="ARBA" id="ARBA00022691"/>
    </source>
</evidence>
<comment type="caution">
    <text evidence="6">The sequence shown here is derived from an EMBL/GenBank/DDBJ whole genome shotgun (WGS) entry which is preliminary data.</text>
</comment>
<evidence type="ECO:0000256" key="3">
    <source>
        <dbReference type="ARBA" id="ARBA00023004"/>
    </source>
</evidence>
<keyword evidence="1" id="KW-0949">S-adenosyl-L-methionine</keyword>
<dbReference type="PANTHER" id="PTHR11228">
    <property type="entry name" value="RADICAL SAM DOMAIN PROTEIN"/>
    <property type="match status" value="1"/>
</dbReference>
<accession>A0A6A0B5J2</accession>
<dbReference type="SFLD" id="SFLDS00029">
    <property type="entry name" value="Radical_SAM"/>
    <property type="match status" value="1"/>
</dbReference>
<dbReference type="GO" id="GO:0003824">
    <property type="term" value="F:catalytic activity"/>
    <property type="evidence" value="ECO:0007669"/>
    <property type="project" value="InterPro"/>
</dbReference>
<protein>
    <recommendedName>
        <fullName evidence="5">Radical SAM core domain-containing protein</fullName>
    </recommendedName>
</protein>
<dbReference type="PANTHER" id="PTHR11228:SF7">
    <property type="entry name" value="PQQA PEPTIDE CYCLASE"/>
    <property type="match status" value="1"/>
</dbReference>